<dbReference type="InterPro" id="IPR011761">
    <property type="entry name" value="ATP-grasp"/>
</dbReference>
<dbReference type="SUPFAM" id="SSF56059">
    <property type="entry name" value="Glutathione synthetase ATP-binding domain-like"/>
    <property type="match status" value="1"/>
</dbReference>
<organism evidence="3 4">
    <name type="scientific">Lysinibacillus zambalensis</name>
    <dbReference type="NCBI Taxonomy" id="3160866"/>
    <lineage>
        <taxon>Bacteria</taxon>
        <taxon>Bacillati</taxon>
        <taxon>Bacillota</taxon>
        <taxon>Bacilli</taxon>
        <taxon>Bacillales</taxon>
        <taxon>Bacillaceae</taxon>
        <taxon>Lysinibacillus</taxon>
    </lineage>
</organism>
<dbReference type="Proteomes" id="UP001478862">
    <property type="component" value="Unassembled WGS sequence"/>
</dbReference>
<protein>
    <submittedName>
        <fullName evidence="3">ATP-grasp domain-containing protein</fullName>
    </submittedName>
</protein>
<evidence type="ECO:0000313" key="4">
    <source>
        <dbReference type="Proteomes" id="UP001478862"/>
    </source>
</evidence>
<name>A0ABV1MRD1_9BACI</name>
<evidence type="ECO:0000259" key="2">
    <source>
        <dbReference type="PROSITE" id="PS50975"/>
    </source>
</evidence>
<feature type="domain" description="ATP-grasp" evidence="2">
    <location>
        <begin position="140"/>
        <end position="338"/>
    </location>
</feature>
<dbReference type="Gene3D" id="3.30.470.20">
    <property type="entry name" value="ATP-grasp fold, B domain"/>
    <property type="match status" value="1"/>
</dbReference>
<accession>A0ABV1MRD1</accession>
<dbReference type="RefSeq" id="WP_349659692.1">
    <property type="nucleotide sequence ID" value="NZ_JBEGDG010000006.1"/>
</dbReference>
<proteinExistence type="predicted"/>
<dbReference type="EMBL" id="JBEGDG010000006">
    <property type="protein sequence ID" value="MEQ6355060.1"/>
    <property type="molecule type" value="Genomic_DNA"/>
</dbReference>
<comment type="caution">
    <text evidence="3">The sequence shown here is derived from an EMBL/GenBank/DDBJ whole genome shotgun (WGS) entry which is preliminary data.</text>
</comment>
<dbReference type="PROSITE" id="PS50975">
    <property type="entry name" value="ATP_GRASP"/>
    <property type="match status" value="1"/>
</dbReference>
<keyword evidence="4" id="KW-1185">Reference proteome</keyword>
<sequence>MSKTVDQPFLPVIIQSGQYAYGVARSFYEAYRMKSLVLEPAMKTKDIRTLLLGGALGIATQNSDILDFQYVDRLDEPDYFVQALIEVAMQFKHKKLILLVCDCTYAELIIINKQTLQHYFILPYLDEDVMKRVQTKEEFYKQCDLYNLKYPKTIVLTKAHRVTSEIPFDYPIIIKPSNFVEYTRCSFPEKKKVFLVKNEEEKRHIIKSIYRSSYKDSLILQEFIPGDDSYIRVLDVYVGKDKKVKLMCLGNKLLEDPSPQNIGISLAIMTDFDKQLMDNLRYFLEGIGYSGFANFDMKLDVRDGEFKIFEMNLRSGASSYYVTASGHNLMQCVANDYVFNVHQELTYVQTRHLWSLVPKRLLFKGLKNVKLKIEAKQLIKQDKYSNALYFKEDMNVKRWVKLKLYNFYLNLKYKKYYK</sequence>
<gene>
    <name evidence="3" type="ORF">ABNX05_10575</name>
</gene>
<reference evidence="3 4" key="1">
    <citation type="submission" date="2024-06" db="EMBL/GenBank/DDBJ databases">
        <title>Lysinibacillus zambalefons sp. nov., a Novel Firmicute Isolated from the Poon Bato Zambales Hyperalkaline Spring.</title>
        <authorList>
            <person name="Aja J.A."/>
            <person name="Lazaro J.E.H."/>
            <person name="Llorin L.D."/>
            <person name="Lim K.R."/>
            <person name="Teodosio J."/>
            <person name="Dalisay D.S."/>
        </authorList>
    </citation>
    <scope>NUCLEOTIDE SEQUENCE [LARGE SCALE GENOMIC DNA]</scope>
    <source>
        <strain evidence="3 4">M3</strain>
    </source>
</reference>
<evidence type="ECO:0000256" key="1">
    <source>
        <dbReference type="PROSITE-ProRule" id="PRU00409"/>
    </source>
</evidence>
<evidence type="ECO:0000313" key="3">
    <source>
        <dbReference type="EMBL" id="MEQ6355060.1"/>
    </source>
</evidence>
<keyword evidence="1" id="KW-0067">ATP-binding</keyword>
<keyword evidence="1" id="KW-0547">Nucleotide-binding</keyword>